<proteinExistence type="predicted"/>
<keyword evidence="2" id="KW-1185">Reference proteome</keyword>
<feature type="region of interest" description="Disordered" evidence="1">
    <location>
        <begin position="25"/>
        <end position="80"/>
    </location>
</feature>
<sequence>MASEDKGILEKAKEKIAEVAETAKTTIFGKEEESKESPTFENHLPTVEDNSRPYAENAHGESVSGNMTNSPFYAHTPTMENESSEFNAQFLMF</sequence>
<protein>
    <submittedName>
        <fullName evidence="3">Uncharacterized protein</fullName>
    </submittedName>
</protein>
<reference evidence="3" key="1">
    <citation type="submission" date="2022-11" db="UniProtKB">
        <authorList>
            <consortium name="WormBaseParasite"/>
        </authorList>
    </citation>
    <scope>IDENTIFICATION</scope>
</reference>
<dbReference type="AlphaFoldDB" id="A0A914E5F3"/>
<name>A0A914E5F3_9BILA</name>
<evidence type="ECO:0000313" key="3">
    <source>
        <dbReference type="WBParaSite" id="ACRNAN_scaffold5809.g16440.t1"/>
    </source>
</evidence>
<dbReference type="WBParaSite" id="ACRNAN_scaffold5809.g16440.t1">
    <property type="protein sequence ID" value="ACRNAN_scaffold5809.g16440.t1"/>
    <property type="gene ID" value="ACRNAN_scaffold5809.g16440"/>
</dbReference>
<accession>A0A914E5F3</accession>
<evidence type="ECO:0000313" key="2">
    <source>
        <dbReference type="Proteomes" id="UP000887540"/>
    </source>
</evidence>
<organism evidence="2 3">
    <name type="scientific">Acrobeloides nanus</name>
    <dbReference type="NCBI Taxonomy" id="290746"/>
    <lineage>
        <taxon>Eukaryota</taxon>
        <taxon>Metazoa</taxon>
        <taxon>Ecdysozoa</taxon>
        <taxon>Nematoda</taxon>
        <taxon>Chromadorea</taxon>
        <taxon>Rhabditida</taxon>
        <taxon>Tylenchina</taxon>
        <taxon>Cephalobomorpha</taxon>
        <taxon>Cephaloboidea</taxon>
        <taxon>Cephalobidae</taxon>
        <taxon>Acrobeloides</taxon>
    </lineage>
</organism>
<evidence type="ECO:0000256" key="1">
    <source>
        <dbReference type="SAM" id="MobiDB-lite"/>
    </source>
</evidence>
<dbReference type="Proteomes" id="UP000887540">
    <property type="component" value="Unplaced"/>
</dbReference>
<feature type="compositionally biased region" description="Basic and acidic residues" evidence="1">
    <location>
        <begin position="29"/>
        <end position="38"/>
    </location>
</feature>